<feature type="coiled-coil region" evidence="1">
    <location>
        <begin position="163"/>
        <end position="197"/>
    </location>
</feature>
<protein>
    <submittedName>
        <fullName evidence="3">Uncharacterized protein</fullName>
    </submittedName>
</protein>
<name>M6US02_9LEPT</name>
<dbReference type="EMBL" id="AHOQ02000048">
    <property type="protein sequence ID" value="EMO43839.1"/>
    <property type="molecule type" value="Genomic_DNA"/>
</dbReference>
<feature type="compositionally biased region" description="Acidic residues" evidence="2">
    <location>
        <begin position="201"/>
        <end position="210"/>
    </location>
</feature>
<gene>
    <name evidence="3" type="ORF">LEP1GSC187_0469</name>
</gene>
<sequence>MESQIQDYLRIGLSAKHKSTGQVVHFPMVHIVVENYIEDDKTIFIATCLEYSQAYESDKPQTAVAGVINLMHEYFLTSIKRGGMQFIFDSVESQDNDELWGKVRRFLAEKYRPNLLFVEKSFSRTTKEELRKLAQDIIRPIEMIEVVPKDHHDQVTSLKDETIKHQKELISKILQELADKNKQIEEQNKTILELRNGLEGGQEEWTEQEPEIQIPASSGV</sequence>
<reference evidence="3 4" key="1">
    <citation type="submission" date="2013-01" db="EMBL/GenBank/DDBJ databases">
        <authorList>
            <person name="Harkins D.M."/>
            <person name="Durkin A.S."/>
            <person name="Brinkac L.M."/>
            <person name="Haft D.H."/>
            <person name="Selengut J.D."/>
            <person name="Sanka R."/>
            <person name="DePew J."/>
            <person name="Purushe J."/>
            <person name="Matthias M.A."/>
            <person name="Vinetz J.M."/>
            <person name="Sutton G.G."/>
            <person name="Nierman W.C."/>
            <person name="Fouts D.E."/>
        </authorList>
    </citation>
    <scope>NUCLEOTIDE SEQUENCE [LARGE SCALE GENOMIC DNA]</scope>
    <source>
        <strain evidence="3 4">ZUN179</strain>
    </source>
</reference>
<dbReference type="Proteomes" id="UP000012160">
    <property type="component" value="Unassembled WGS sequence"/>
</dbReference>
<keyword evidence="1" id="KW-0175">Coiled coil</keyword>
<organism evidence="3 4">
    <name type="scientific">Leptospira santarosai str. ZUN179</name>
    <dbReference type="NCBI Taxonomy" id="1049985"/>
    <lineage>
        <taxon>Bacteria</taxon>
        <taxon>Pseudomonadati</taxon>
        <taxon>Spirochaetota</taxon>
        <taxon>Spirochaetia</taxon>
        <taxon>Leptospirales</taxon>
        <taxon>Leptospiraceae</taxon>
        <taxon>Leptospira</taxon>
    </lineage>
</organism>
<evidence type="ECO:0000313" key="4">
    <source>
        <dbReference type="Proteomes" id="UP000012160"/>
    </source>
</evidence>
<feature type="region of interest" description="Disordered" evidence="2">
    <location>
        <begin position="200"/>
        <end position="220"/>
    </location>
</feature>
<dbReference type="AlphaFoldDB" id="M6US02"/>
<evidence type="ECO:0000313" key="3">
    <source>
        <dbReference type="EMBL" id="EMO43839.1"/>
    </source>
</evidence>
<proteinExistence type="predicted"/>
<comment type="caution">
    <text evidence="3">The sequence shown here is derived from an EMBL/GenBank/DDBJ whole genome shotgun (WGS) entry which is preliminary data.</text>
</comment>
<accession>M6US02</accession>
<evidence type="ECO:0000256" key="1">
    <source>
        <dbReference type="SAM" id="Coils"/>
    </source>
</evidence>
<evidence type="ECO:0000256" key="2">
    <source>
        <dbReference type="SAM" id="MobiDB-lite"/>
    </source>
</evidence>
<dbReference type="RefSeq" id="WP_004477455.1">
    <property type="nucleotide sequence ID" value="NZ_AHOQ02000048.1"/>
</dbReference>